<dbReference type="RefSeq" id="XP_018640953.1">
    <property type="nucleotide sequence ID" value="XM_018786158.1"/>
</dbReference>
<evidence type="ECO:0000313" key="3">
    <source>
        <dbReference type="Proteomes" id="UP000076004"/>
    </source>
</evidence>
<dbReference type="Proteomes" id="UP000076004">
    <property type="component" value="Chromosome 11"/>
</dbReference>
<feature type="transmembrane region" description="Helical" evidence="1">
    <location>
        <begin position="41"/>
        <end position="65"/>
    </location>
</feature>
<comment type="caution">
    <text evidence="2">The sequence shown here is derived from an EMBL/GenBank/DDBJ whole genome shotgun (WGS) entry which is preliminary data.</text>
</comment>
<dbReference type="AlphaFoldDB" id="A0A151LIF1"/>
<dbReference type="KEGG" id="pgab:PGSY75_1103000"/>
<evidence type="ECO:0000313" key="2">
    <source>
        <dbReference type="EMBL" id="KYN98676.1"/>
    </source>
</evidence>
<accession>A0A151LIF1</accession>
<dbReference type="GeneID" id="29776750"/>
<proteinExistence type="predicted"/>
<keyword evidence="1" id="KW-1133">Transmembrane helix</keyword>
<keyword evidence="1" id="KW-0472">Membrane</keyword>
<dbReference type="EMBL" id="LVLB01000012">
    <property type="protein sequence ID" value="KYN98676.1"/>
    <property type="molecule type" value="Genomic_DNA"/>
</dbReference>
<evidence type="ECO:0000256" key="1">
    <source>
        <dbReference type="SAM" id="Phobius"/>
    </source>
</evidence>
<organism evidence="2 3">
    <name type="scientific">Plasmodium gaboni</name>
    <dbReference type="NCBI Taxonomy" id="647221"/>
    <lineage>
        <taxon>Eukaryota</taxon>
        <taxon>Sar</taxon>
        <taxon>Alveolata</taxon>
        <taxon>Apicomplexa</taxon>
        <taxon>Aconoidasida</taxon>
        <taxon>Haemosporida</taxon>
        <taxon>Plasmodiidae</taxon>
        <taxon>Plasmodium</taxon>
        <taxon>Plasmodium (Laverania)</taxon>
    </lineage>
</organism>
<name>A0A151LIF1_9APIC</name>
<sequence>MSELEPSNLISTNSTQLKLQDNHNKITNDVTLNEYDMDYDVLLFICIMIYIALVVLLLKICQLSYQRTCSRRRAMVYFIEADSGYFSNEDE</sequence>
<protein>
    <submittedName>
        <fullName evidence="2">Uncharacterized protein</fullName>
    </submittedName>
</protein>
<gene>
    <name evidence="2" type="ORF">PGSY75_1103000</name>
</gene>
<dbReference type="VEuPathDB" id="PlasmoDB:PGABG01_1100100"/>
<keyword evidence="1" id="KW-0812">Transmembrane</keyword>
<dbReference type="VEuPathDB" id="PlasmoDB:PGSY75_1103000"/>
<reference evidence="2 3" key="1">
    <citation type="journal article" date="2016" name="Nat. Commun.">
        <title>Genomes of cryptic chimpanzee Plasmodium species reveal key evolutionary events leading to human malaria.</title>
        <authorList>
            <person name="Sundararaman S.A."/>
            <person name="Plenderleith L.J."/>
            <person name="Liu W."/>
            <person name="Loy D.E."/>
            <person name="Learn G.H."/>
            <person name="Li Y."/>
            <person name="Shaw K.S."/>
            <person name="Ayouba A."/>
            <person name="Peeters M."/>
            <person name="Speede S."/>
            <person name="Shaw G.M."/>
            <person name="Bushman F.D."/>
            <person name="Brisson D."/>
            <person name="Rayner J.C."/>
            <person name="Sharp P.M."/>
            <person name="Hahn B.H."/>
        </authorList>
    </citation>
    <scope>NUCLEOTIDE SEQUENCE [LARGE SCALE GENOMIC DNA]</scope>
    <source>
        <strain evidence="2 3">SY75</strain>
    </source>
</reference>